<sequence>MNEESTKSPFAGIGSPVLASGGNWRPIMSGGWGRAATRDRLKWNCAKGGELPVWEFRCWSGRVRFDSFPESWGQYCTTPVDKQRSHTPYGLIHTRTKNNTGIKEIRGL</sequence>
<dbReference type="GeneID" id="43639545"/>
<evidence type="ECO:0000313" key="2">
    <source>
        <dbReference type="Proteomes" id="UP000325672"/>
    </source>
</evidence>
<name>A0A5N6SMT4_ASPPS</name>
<evidence type="ECO:0000313" key="1">
    <source>
        <dbReference type="EMBL" id="KAE8134683.1"/>
    </source>
</evidence>
<protein>
    <submittedName>
        <fullName evidence="1">Uncharacterized protein</fullName>
    </submittedName>
</protein>
<proteinExistence type="predicted"/>
<reference evidence="1 2" key="1">
    <citation type="submission" date="2019-04" db="EMBL/GenBank/DDBJ databases">
        <title>Friends and foes A comparative genomics study of 23 Aspergillus species from section Flavi.</title>
        <authorList>
            <consortium name="DOE Joint Genome Institute"/>
            <person name="Kjaerbolling I."/>
            <person name="Vesth T."/>
            <person name="Frisvad J.C."/>
            <person name="Nybo J.L."/>
            <person name="Theobald S."/>
            <person name="Kildgaard S."/>
            <person name="Isbrandt T."/>
            <person name="Kuo A."/>
            <person name="Sato A."/>
            <person name="Lyhne E.K."/>
            <person name="Kogle M.E."/>
            <person name="Wiebenga A."/>
            <person name="Kun R.S."/>
            <person name="Lubbers R.J."/>
            <person name="Makela M.R."/>
            <person name="Barry K."/>
            <person name="Chovatia M."/>
            <person name="Clum A."/>
            <person name="Daum C."/>
            <person name="Haridas S."/>
            <person name="He G."/>
            <person name="LaButti K."/>
            <person name="Lipzen A."/>
            <person name="Mondo S."/>
            <person name="Riley R."/>
            <person name="Salamov A."/>
            <person name="Simmons B.A."/>
            <person name="Magnuson J.K."/>
            <person name="Henrissat B."/>
            <person name="Mortensen U.H."/>
            <person name="Larsen T.O."/>
            <person name="Devries R.P."/>
            <person name="Grigoriev I.V."/>
            <person name="Machida M."/>
            <person name="Baker S.E."/>
            <person name="Andersen M.R."/>
        </authorList>
    </citation>
    <scope>NUCLEOTIDE SEQUENCE [LARGE SCALE GENOMIC DNA]</scope>
    <source>
        <strain evidence="1 2">CBS 117625</strain>
    </source>
</reference>
<dbReference type="Proteomes" id="UP000325672">
    <property type="component" value="Unassembled WGS sequence"/>
</dbReference>
<keyword evidence="2" id="KW-1185">Reference proteome</keyword>
<organism evidence="1 2">
    <name type="scientific">Aspergillus pseudotamarii</name>
    <dbReference type="NCBI Taxonomy" id="132259"/>
    <lineage>
        <taxon>Eukaryota</taxon>
        <taxon>Fungi</taxon>
        <taxon>Dikarya</taxon>
        <taxon>Ascomycota</taxon>
        <taxon>Pezizomycotina</taxon>
        <taxon>Eurotiomycetes</taxon>
        <taxon>Eurotiomycetidae</taxon>
        <taxon>Eurotiales</taxon>
        <taxon>Aspergillaceae</taxon>
        <taxon>Aspergillus</taxon>
        <taxon>Aspergillus subgen. Circumdati</taxon>
    </lineage>
</organism>
<dbReference type="EMBL" id="ML743601">
    <property type="protein sequence ID" value="KAE8134683.1"/>
    <property type="molecule type" value="Genomic_DNA"/>
</dbReference>
<accession>A0A5N6SMT4</accession>
<dbReference type="AlphaFoldDB" id="A0A5N6SMT4"/>
<dbReference type="RefSeq" id="XP_031910746.1">
    <property type="nucleotide sequence ID" value="XM_032055335.1"/>
</dbReference>
<gene>
    <name evidence="1" type="ORF">BDV38DRAFT_254510</name>
</gene>